<keyword evidence="4" id="KW-1185">Reference proteome</keyword>
<name>A0A2U1KS77_ARTAN</name>
<feature type="region of interest" description="Disordered" evidence="1">
    <location>
        <begin position="95"/>
        <end position="118"/>
    </location>
</feature>
<dbReference type="InterPro" id="IPR007021">
    <property type="entry name" value="DUF659"/>
</dbReference>
<dbReference type="SUPFAM" id="SSF53098">
    <property type="entry name" value="Ribonuclease H-like"/>
    <property type="match status" value="1"/>
</dbReference>
<dbReference type="EMBL" id="PKPP01014536">
    <property type="protein sequence ID" value="PWA39553.1"/>
    <property type="molecule type" value="Genomic_DNA"/>
</dbReference>
<dbReference type="Pfam" id="PF04937">
    <property type="entry name" value="DUF659"/>
    <property type="match status" value="1"/>
</dbReference>
<evidence type="ECO:0000259" key="2">
    <source>
        <dbReference type="Pfam" id="PF04937"/>
    </source>
</evidence>
<dbReference type="PANTHER" id="PTHR32166:SF81">
    <property type="entry name" value="OS06G0658400 PROTEIN"/>
    <property type="match status" value="1"/>
</dbReference>
<comment type="caution">
    <text evidence="3">The sequence shown here is derived from an EMBL/GenBank/DDBJ whole genome shotgun (WGS) entry which is preliminary data.</text>
</comment>
<accession>A0A2U1KS77</accession>
<dbReference type="PANTHER" id="PTHR32166">
    <property type="entry name" value="OSJNBA0013A04.12 PROTEIN"/>
    <property type="match status" value="1"/>
</dbReference>
<evidence type="ECO:0000313" key="4">
    <source>
        <dbReference type="Proteomes" id="UP000245207"/>
    </source>
</evidence>
<evidence type="ECO:0000256" key="1">
    <source>
        <dbReference type="SAM" id="MobiDB-lite"/>
    </source>
</evidence>
<dbReference type="AlphaFoldDB" id="A0A2U1KS77"/>
<dbReference type="OrthoDB" id="1925573at2759"/>
<dbReference type="STRING" id="35608.A0A2U1KS77"/>
<reference evidence="3 4" key="1">
    <citation type="journal article" date="2018" name="Mol. Plant">
        <title>The genome of Artemisia annua provides insight into the evolution of Asteraceae family and artemisinin biosynthesis.</title>
        <authorList>
            <person name="Shen Q."/>
            <person name="Zhang L."/>
            <person name="Liao Z."/>
            <person name="Wang S."/>
            <person name="Yan T."/>
            <person name="Shi P."/>
            <person name="Liu M."/>
            <person name="Fu X."/>
            <person name="Pan Q."/>
            <person name="Wang Y."/>
            <person name="Lv Z."/>
            <person name="Lu X."/>
            <person name="Zhang F."/>
            <person name="Jiang W."/>
            <person name="Ma Y."/>
            <person name="Chen M."/>
            <person name="Hao X."/>
            <person name="Li L."/>
            <person name="Tang Y."/>
            <person name="Lv G."/>
            <person name="Zhou Y."/>
            <person name="Sun X."/>
            <person name="Brodelius P.E."/>
            <person name="Rose J.K.C."/>
            <person name="Tang K."/>
        </authorList>
    </citation>
    <scope>NUCLEOTIDE SEQUENCE [LARGE SCALE GENOMIC DNA]</scope>
    <source>
        <strain evidence="4">cv. Huhao1</strain>
        <tissue evidence="3">Leaf</tissue>
    </source>
</reference>
<protein>
    <recommendedName>
        <fullName evidence="2">DUF659 domain-containing protein</fullName>
    </recommendedName>
</protein>
<feature type="compositionally biased region" description="Low complexity" evidence="1">
    <location>
        <begin position="101"/>
        <end position="118"/>
    </location>
</feature>
<evidence type="ECO:0000313" key="3">
    <source>
        <dbReference type="EMBL" id="PWA39553.1"/>
    </source>
</evidence>
<gene>
    <name evidence="3" type="ORF">CTI12_AA570960</name>
</gene>
<organism evidence="3 4">
    <name type="scientific">Artemisia annua</name>
    <name type="common">Sweet wormwood</name>
    <dbReference type="NCBI Taxonomy" id="35608"/>
    <lineage>
        <taxon>Eukaryota</taxon>
        <taxon>Viridiplantae</taxon>
        <taxon>Streptophyta</taxon>
        <taxon>Embryophyta</taxon>
        <taxon>Tracheophyta</taxon>
        <taxon>Spermatophyta</taxon>
        <taxon>Magnoliopsida</taxon>
        <taxon>eudicotyledons</taxon>
        <taxon>Gunneridae</taxon>
        <taxon>Pentapetalae</taxon>
        <taxon>asterids</taxon>
        <taxon>campanulids</taxon>
        <taxon>Asterales</taxon>
        <taxon>Asteraceae</taxon>
        <taxon>Asteroideae</taxon>
        <taxon>Anthemideae</taxon>
        <taxon>Artemisiinae</taxon>
        <taxon>Artemisia</taxon>
    </lineage>
</organism>
<proteinExistence type="predicted"/>
<dbReference type="InterPro" id="IPR012337">
    <property type="entry name" value="RNaseH-like_sf"/>
</dbReference>
<sequence>MSADSAEEDFNSSLPPLWKFVSVEHKISGGGNVRFTCNYCGKSFPGSFVRVKSHLLKIGGTGIAKCTRVSSNDLVITQREQREFETRAAKVLPKEVPLPPSNSRTNSFSSSASTGTSMGTRLQARQDLDYEIARMFYSSGLAFSLAKNPYYIRSYTRAVNSKHLAGYVPPGLLEPLKTAWKGKGVSIVSDGWTDAQRRSLISFMAASEGGTMFLQAVNCEGEYKDKYFICNLLKEVILSVGPQNVVQVITDNAPNTQANAETYEECSWVTEVTGDVMAIENFIVNHPMRLSMFNANSQLKLFSLAETRFASSIIMLKRLKLIKQGLFNMLVSPNWANYREDNVQKSAFVKEKILNDLWWDKIDYIIALMEPIYEMLRKADTDKPCLHLVYDWWD</sequence>
<dbReference type="Proteomes" id="UP000245207">
    <property type="component" value="Unassembled WGS sequence"/>
</dbReference>
<feature type="domain" description="DUF659" evidence="2">
    <location>
        <begin position="173"/>
        <end position="260"/>
    </location>
</feature>